<dbReference type="InterPro" id="IPR001223">
    <property type="entry name" value="Glyco_hydro18_cat"/>
</dbReference>
<dbReference type="AlphaFoldDB" id="A0A5C3EWX5"/>
<evidence type="ECO:0000313" key="12">
    <source>
        <dbReference type="Proteomes" id="UP000323386"/>
    </source>
</evidence>
<keyword evidence="12" id="KW-1185">Reference proteome</keyword>
<organism evidence="11 12">
    <name type="scientific">Pseudozyma flocculosa</name>
    <dbReference type="NCBI Taxonomy" id="84751"/>
    <lineage>
        <taxon>Eukaryota</taxon>
        <taxon>Fungi</taxon>
        <taxon>Dikarya</taxon>
        <taxon>Basidiomycota</taxon>
        <taxon>Ustilaginomycotina</taxon>
        <taxon>Ustilaginomycetes</taxon>
        <taxon>Ustilaginales</taxon>
        <taxon>Ustilaginaceae</taxon>
        <taxon>Pseudozyma</taxon>
    </lineage>
</organism>
<evidence type="ECO:0000256" key="5">
    <source>
        <dbReference type="ARBA" id="ARBA00023295"/>
    </source>
</evidence>
<dbReference type="GO" id="GO:0000272">
    <property type="term" value="P:polysaccharide catabolic process"/>
    <property type="evidence" value="ECO:0007669"/>
    <property type="project" value="UniProtKB-KW"/>
</dbReference>
<name>A0A5C3EWX5_9BASI</name>
<dbReference type="InterPro" id="IPR050314">
    <property type="entry name" value="Glycosyl_Hydrlase_18"/>
</dbReference>
<dbReference type="PROSITE" id="PS51910">
    <property type="entry name" value="GH18_2"/>
    <property type="match status" value="1"/>
</dbReference>
<evidence type="ECO:0000256" key="9">
    <source>
        <dbReference type="SAM" id="SignalP"/>
    </source>
</evidence>
<keyword evidence="5 7" id="KW-0326">Glycosidase</keyword>
<dbReference type="Proteomes" id="UP000323386">
    <property type="component" value="Unassembled WGS sequence"/>
</dbReference>
<dbReference type="GO" id="GO:0005576">
    <property type="term" value="C:extracellular region"/>
    <property type="evidence" value="ECO:0007669"/>
    <property type="project" value="TreeGrafter"/>
</dbReference>
<evidence type="ECO:0000256" key="3">
    <source>
        <dbReference type="ARBA" id="ARBA00023024"/>
    </source>
</evidence>
<dbReference type="SUPFAM" id="SSF51445">
    <property type="entry name" value="(Trans)glycosidases"/>
    <property type="match status" value="1"/>
</dbReference>
<keyword evidence="9" id="KW-0732">Signal</keyword>
<dbReference type="SMART" id="SM00636">
    <property type="entry name" value="Glyco_18"/>
    <property type="match status" value="1"/>
</dbReference>
<dbReference type="GO" id="GO:0008061">
    <property type="term" value="F:chitin binding"/>
    <property type="evidence" value="ECO:0007669"/>
    <property type="project" value="InterPro"/>
</dbReference>
<feature type="signal peptide" evidence="9">
    <location>
        <begin position="1"/>
        <end position="22"/>
    </location>
</feature>
<reference evidence="11 12" key="1">
    <citation type="submission" date="2018-03" db="EMBL/GenBank/DDBJ databases">
        <authorList>
            <person name="Guldener U."/>
        </authorList>
    </citation>
    <scope>NUCLEOTIDE SEQUENCE [LARGE SCALE GENOMIC DNA]</scope>
    <source>
        <strain evidence="11 12">DAOM196992</strain>
    </source>
</reference>
<feature type="domain" description="GH18" evidence="10">
    <location>
        <begin position="72"/>
        <end position="447"/>
    </location>
</feature>
<comment type="catalytic activity">
    <reaction evidence="1">
        <text>Random endo-hydrolysis of N-acetyl-beta-D-glucosaminide (1-&gt;4)-beta-linkages in chitin and chitodextrins.</text>
        <dbReference type="EC" id="3.2.1.14"/>
    </reaction>
</comment>
<dbReference type="InterPro" id="IPR029070">
    <property type="entry name" value="Chitinase_insertion_sf"/>
</dbReference>
<dbReference type="GO" id="GO:0006032">
    <property type="term" value="P:chitin catabolic process"/>
    <property type="evidence" value="ECO:0007669"/>
    <property type="project" value="UniProtKB-KW"/>
</dbReference>
<evidence type="ECO:0000259" key="10">
    <source>
        <dbReference type="PROSITE" id="PS51910"/>
    </source>
</evidence>
<sequence length="515" mass="56878">MVALKLSSVLSLFAIAATFVQARSTTEYCLTSLNCQSNCIDDGPPPPPKGPDPPPIDINSYWRPAPGTLDKFNMVGYWSSWAQYYGEDPGSPACTKADIHLPELINPFIWTHVNYAFVFISNTNFTIIPHEVDDEDLSLRMNSFLKSNNPNIKTSVSLGGWTFTDGPGRFTGGIDYSQVFSQMVATSGNRATFIQSCIDWCRRLGFDGIDIDWEYVGDTSRGGTTQDGANFLTLLQEMRQAFSNEAAATGRESLMITIAAPADPDKFALFDARAAQDYIDWYNLMSYDFYGNWENQVDTTAPVYDTFKPKWSFDSAIHLYLDAGVDPKKINAGLPAYGRVWTLDNVNQNTPGSTGGPGSGYMGWFEILEIMNMQARTGISATNVHSVPNDGAYMTDQWIGFDDDYSIAQKVSLIKSYGLRGGMIWAIDLDTKDYSYTRSVLEAQNSCPANGEWRPTPAGHTAELDCGRTEGPGVTSTAKQRRACRDDGSWDVVDMTECRGALSFNILAQQCIGNY</sequence>
<evidence type="ECO:0000256" key="4">
    <source>
        <dbReference type="ARBA" id="ARBA00023277"/>
    </source>
</evidence>
<keyword evidence="6" id="KW-0624">Polysaccharide degradation</keyword>
<dbReference type="PANTHER" id="PTHR11177">
    <property type="entry name" value="CHITINASE"/>
    <property type="match status" value="1"/>
</dbReference>
<keyword evidence="3" id="KW-0146">Chitin degradation</keyword>
<dbReference type="Pfam" id="PF00704">
    <property type="entry name" value="Glyco_hydro_18"/>
    <property type="match status" value="1"/>
</dbReference>
<protein>
    <recommendedName>
        <fullName evidence="10">GH18 domain-containing protein</fullName>
    </recommendedName>
</protein>
<keyword evidence="4" id="KW-0119">Carbohydrate metabolism</keyword>
<gene>
    <name evidence="11" type="ORF">PSFLO_01368</name>
</gene>
<evidence type="ECO:0000256" key="8">
    <source>
        <dbReference type="RuleBase" id="RU004453"/>
    </source>
</evidence>
<dbReference type="EMBL" id="OOIP01000003">
    <property type="protein sequence ID" value="SPO35897.1"/>
    <property type="molecule type" value="Genomic_DNA"/>
</dbReference>
<dbReference type="Gene3D" id="3.20.20.80">
    <property type="entry name" value="Glycosidases"/>
    <property type="match status" value="1"/>
</dbReference>
<comment type="similarity">
    <text evidence="8">Belongs to the glycosyl hydrolase 18 family.</text>
</comment>
<evidence type="ECO:0000256" key="2">
    <source>
        <dbReference type="ARBA" id="ARBA00022801"/>
    </source>
</evidence>
<feature type="chain" id="PRO_5022859445" description="GH18 domain-containing protein" evidence="9">
    <location>
        <begin position="23"/>
        <end position="515"/>
    </location>
</feature>
<proteinExistence type="inferred from homology"/>
<dbReference type="InterPro" id="IPR017853">
    <property type="entry name" value="GH"/>
</dbReference>
<dbReference type="Gene3D" id="3.10.50.10">
    <property type="match status" value="1"/>
</dbReference>
<accession>A0A5C3EWX5</accession>
<dbReference type="PANTHER" id="PTHR11177:SF317">
    <property type="entry name" value="CHITINASE 12-RELATED"/>
    <property type="match status" value="1"/>
</dbReference>
<dbReference type="OrthoDB" id="73875at2759"/>
<keyword evidence="2 7" id="KW-0378">Hydrolase</keyword>
<dbReference type="PROSITE" id="PS01095">
    <property type="entry name" value="GH18_1"/>
    <property type="match status" value="1"/>
</dbReference>
<dbReference type="GO" id="GO:0008843">
    <property type="term" value="F:endochitinase activity"/>
    <property type="evidence" value="ECO:0007669"/>
    <property type="project" value="UniProtKB-EC"/>
</dbReference>
<dbReference type="InterPro" id="IPR001579">
    <property type="entry name" value="Glyco_hydro_18_chit_AS"/>
</dbReference>
<evidence type="ECO:0000256" key="6">
    <source>
        <dbReference type="ARBA" id="ARBA00023326"/>
    </source>
</evidence>
<dbReference type="InterPro" id="IPR011583">
    <property type="entry name" value="Chitinase_II/V-like_cat"/>
</dbReference>
<evidence type="ECO:0000256" key="7">
    <source>
        <dbReference type="RuleBase" id="RU000489"/>
    </source>
</evidence>
<evidence type="ECO:0000313" key="11">
    <source>
        <dbReference type="EMBL" id="SPO35897.1"/>
    </source>
</evidence>
<evidence type="ECO:0000256" key="1">
    <source>
        <dbReference type="ARBA" id="ARBA00000822"/>
    </source>
</evidence>